<dbReference type="OrthoDB" id="173391at2"/>
<dbReference type="RefSeq" id="WP_129891774.1">
    <property type="nucleotide sequence ID" value="NZ_CP035758.1"/>
</dbReference>
<reference evidence="1 2" key="1">
    <citation type="submission" date="2019-01" db="EMBL/GenBank/DDBJ databases">
        <title>Ktedonosporobacter rubrisoli SCAWS-G2.</title>
        <authorList>
            <person name="Huang Y."/>
            <person name="Yan B."/>
        </authorList>
    </citation>
    <scope>NUCLEOTIDE SEQUENCE [LARGE SCALE GENOMIC DNA]</scope>
    <source>
        <strain evidence="1 2">SCAWS-G2</strain>
    </source>
</reference>
<dbReference type="Proteomes" id="UP000290365">
    <property type="component" value="Chromosome"/>
</dbReference>
<keyword evidence="2" id="KW-1185">Reference proteome</keyword>
<dbReference type="KEGG" id="kbs:EPA93_33975"/>
<evidence type="ECO:0000313" key="1">
    <source>
        <dbReference type="EMBL" id="QBD80712.1"/>
    </source>
</evidence>
<proteinExistence type="predicted"/>
<organism evidence="1 2">
    <name type="scientific">Ktedonosporobacter rubrisoli</name>
    <dbReference type="NCBI Taxonomy" id="2509675"/>
    <lineage>
        <taxon>Bacteria</taxon>
        <taxon>Bacillati</taxon>
        <taxon>Chloroflexota</taxon>
        <taxon>Ktedonobacteria</taxon>
        <taxon>Ktedonobacterales</taxon>
        <taxon>Ktedonosporobacteraceae</taxon>
        <taxon>Ktedonosporobacter</taxon>
    </lineage>
</organism>
<dbReference type="EMBL" id="CP035758">
    <property type="protein sequence ID" value="QBD80712.1"/>
    <property type="molecule type" value="Genomic_DNA"/>
</dbReference>
<accession>A0A4P6JYY1</accession>
<sequence>MNRYRVRADKRLLYRGKNGEKARKVFLEAGHKAEYVQVRTVLLLNGKIQAILGPKAGFVRPNSEET</sequence>
<evidence type="ECO:0000313" key="2">
    <source>
        <dbReference type="Proteomes" id="UP000290365"/>
    </source>
</evidence>
<protein>
    <submittedName>
        <fullName evidence="1">Uncharacterized protein</fullName>
    </submittedName>
</protein>
<dbReference type="AlphaFoldDB" id="A0A4P6JYY1"/>
<name>A0A4P6JYY1_KTERU</name>
<gene>
    <name evidence="1" type="ORF">EPA93_33975</name>
</gene>